<name>A0ABX8AGM3_9BRAD</name>
<organism evidence="1 2">
    <name type="scientific">Tardiphaga alba</name>
    <dbReference type="NCBI Taxonomy" id="340268"/>
    <lineage>
        <taxon>Bacteria</taxon>
        <taxon>Pseudomonadati</taxon>
        <taxon>Pseudomonadota</taxon>
        <taxon>Alphaproteobacteria</taxon>
        <taxon>Hyphomicrobiales</taxon>
        <taxon>Nitrobacteraceae</taxon>
        <taxon>Tardiphaga</taxon>
    </lineage>
</organism>
<keyword evidence="2" id="KW-1185">Reference proteome</keyword>
<gene>
    <name evidence="1" type="ORF">RPMA_17110</name>
</gene>
<dbReference type="Proteomes" id="UP000682843">
    <property type="component" value="Chromosome"/>
</dbReference>
<evidence type="ECO:0000313" key="2">
    <source>
        <dbReference type="Proteomes" id="UP000682843"/>
    </source>
</evidence>
<protein>
    <submittedName>
        <fullName evidence="1">Uncharacterized protein</fullName>
    </submittedName>
</protein>
<evidence type="ECO:0000313" key="1">
    <source>
        <dbReference type="EMBL" id="QUS42457.1"/>
    </source>
</evidence>
<proteinExistence type="predicted"/>
<sequence length="152" mass="17219">MLWDVNNYQRPGASSNVAIGREFEEAAQLFFHSKGVMLAPNYSLPVGHRSFRKKRFDLGSASPRIIVECKSYTWTVSGHVPCAKIRGLNEAILQFSAAPRDYRKILFALRHLHPQSRVSLISHYIKCHGHLVGPGVEIWEFDLDAKQGARVF</sequence>
<reference evidence="1 2" key="1">
    <citation type="submission" date="2019-02" db="EMBL/GenBank/DDBJ databases">
        <title>Emended description of the genus Rhodopseudomonas and description of Rhodopseudomonas albus sp. nov., a non-phototrophic, heavy-metal-tolerant bacterium isolated from garden soil.</title>
        <authorList>
            <person name="Bao Z."/>
            <person name="Cao W.W."/>
            <person name="Sato Y."/>
            <person name="Nishizawa T."/>
            <person name="Zhao J."/>
            <person name="Guo Y."/>
            <person name="Ohta H."/>
        </authorList>
    </citation>
    <scope>NUCLEOTIDE SEQUENCE [LARGE SCALE GENOMIC DNA]</scope>
    <source>
        <strain evidence="1 2">SK50-23</strain>
    </source>
</reference>
<accession>A0ABX8AGM3</accession>
<dbReference type="EMBL" id="CP036498">
    <property type="protein sequence ID" value="QUS42457.1"/>
    <property type="molecule type" value="Genomic_DNA"/>
</dbReference>